<evidence type="ECO:0000313" key="1">
    <source>
        <dbReference type="EMBL" id="AKN37343.1"/>
    </source>
</evidence>
<proteinExistence type="predicted"/>
<dbReference type="AlphaFoldDB" id="A0A0H3ZM62"/>
<reference evidence="1" key="1">
    <citation type="journal article" date="2015" name="MBio">
        <title>Eco-Evolutionary Dynamics of Episomes among Ecologically Cohesive Bacterial Populations.</title>
        <authorList>
            <person name="Xue H."/>
            <person name="Cordero O.X."/>
            <person name="Camas F.M."/>
            <person name="Trimble W."/>
            <person name="Meyer F."/>
            <person name="Guglielmini J."/>
            <person name="Rocha E.P."/>
            <person name="Polz M.F."/>
        </authorList>
    </citation>
    <scope>NUCLEOTIDE SEQUENCE</scope>
    <source>
        <strain evidence="1">1F_97</strain>
    </source>
</reference>
<sequence>MMYLAVYLGGNGALLVDKKTHEPLNHQLGEFDGDEEAIQNACEQLECQHVHRGVITKGYGLGGFMVMNEQEFSAI</sequence>
<protein>
    <submittedName>
        <fullName evidence="1">Phage protein</fullName>
    </submittedName>
</protein>
<organism evidence="1">
    <name type="scientific">Vibrio sp. 1F_97</name>
    <dbReference type="NCBI Taxonomy" id="1652827"/>
    <lineage>
        <taxon>Bacteria</taxon>
        <taxon>Pseudomonadati</taxon>
        <taxon>Pseudomonadota</taxon>
        <taxon>Gammaproteobacteria</taxon>
        <taxon>Vibrionales</taxon>
        <taxon>Vibrionaceae</taxon>
        <taxon>Vibrio</taxon>
    </lineage>
</organism>
<accession>A0A0H3ZM62</accession>
<name>A0A0H3ZM62_9VIBR</name>
<dbReference type="EMBL" id="KP795532">
    <property type="protein sequence ID" value="AKN37343.1"/>
    <property type="molecule type" value="Genomic_DNA"/>
</dbReference>